<dbReference type="InterPro" id="IPR035093">
    <property type="entry name" value="RelE/ParE_toxin_dom_sf"/>
</dbReference>
<reference evidence="2 3" key="1">
    <citation type="journal article" date="2013" name="Mar. Genomics">
        <title>Expression of sulfatases in Rhodopirellula baltica and the diversity of sulfatases in the genus Rhodopirellula.</title>
        <authorList>
            <person name="Wegner C.E."/>
            <person name="Richter-Heitmann T."/>
            <person name="Klindworth A."/>
            <person name="Klockow C."/>
            <person name="Richter M."/>
            <person name="Achstetter T."/>
            <person name="Glockner F.O."/>
            <person name="Harder J."/>
        </authorList>
    </citation>
    <scope>NUCLEOTIDE SEQUENCE [LARGE SCALE GENOMIC DNA]</scope>
    <source>
        <strain evidence="2 3">SH398</strain>
    </source>
</reference>
<dbReference type="PATRIC" id="fig|1263868.3.peg.6387"/>
<dbReference type="Gene3D" id="3.30.2310.20">
    <property type="entry name" value="RelE-like"/>
    <property type="match status" value="1"/>
</dbReference>
<evidence type="ECO:0000313" key="2">
    <source>
        <dbReference type="EMBL" id="EMI23516.1"/>
    </source>
</evidence>
<dbReference type="Proteomes" id="UP000011996">
    <property type="component" value="Unassembled WGS sequence"/>
</dbReference>
<evidence type="ECO:0000256" key="1">
    <source>
        <dbReference type="ARBA" id="ARBA00022649"/>
    </source>
</evidence>
<dbReference type="STRING" id="1263868.RESH_05887"/>
<sequence>MAKKRRFHPTVADDLKFATDYYDDISVDLGNRFRSTFRDRLRDLSQRPESFGCVHGILRVATVHRFPYVLLFENRDEFIAILGVFHAASDQSGWFERSM</sequence>
<keyword evidence="1" id="KW-1277">Toxin-antitoxin system</keyword>
<evidence type="ECO:0000313" key="3">
    <source>
        <dbReference type="Proteomes" id="UP000011996"/>
    </source>
</evidence>
<dbReference type="OrthoDB" id="9809155at2"/>
<name>M5RWE5_9BACT</name>
<organism evidence="2 3">
    <name type="scientific">Rhodopirellula europaea SH398</name>
    <dbReference type="NCBI Taxonomy" id="1263868"/>
    <lineage>
        <taxon>Bacteria</taxon>
        <taxon>Pseudomonadati</taxon>
        <taxon>Planctomycetota</taxon>
        <taxon>Planctomycetia</taxon>
        <taxon>Pirellulales</taxon>
        <taxon>Pirellulaceae</taxon>
        <taxon>Rhodopirellula</taxon>
    </lineage>
</organism>
<gene>
    <name evidence="2" type="ORF">RESH_05887</name>
</gene>
<dbReference type="EMBL" id="ANOF01000193">
    <property type="protein sequence ID" value="EMI23516.1"/>
    <property type="molecule type" value="Genomic_DNA"/>
</dbReference>
<proteinExistence type="predicted"/>
<dbReference type="RefSeq" id="WP_008672218.1">
    <property type="nucleotide sequence ID" value="NZ_ANOF01000193.1"/>
</dbReference>
<comment type="caution">
    <text evidence="2">The sequence shown here is derived from an EMBL/GenBank/DDBJ whole genome shotgun (WGS) entry which is preliminary data.</text>
</comment>
<dbReference type="InterPro" id="IPR007712">
    <property type="entry name" value="RelE/ParE_toxin"/>
</dbReference>
<protein>
    <submittedName>
        <fullName evidence="2">Plasmid stabilization system protein</fullName>
    </submittedName>
</protein>
<dbReference type="AlphaFoldDB" id="M5RWE5"/>
<dbReference type="Pfam" id="PF05016">
    <property type="entry name" value="ParE_toxin"/>
    <property type="match status" value="1"/>
</dbReference>
<accession>M5RWE5</accession>